<name>A0AAX4HTR3_9BACT</name>
<proteinExistence type="inferred from homology"/>
<protein>
    <submittedName>
        <fullName evidence="3">Short chain dehydrogenase</fullName>
    </submittedName>
</protein>
<dbReference type="InterPro" id="IPR002347">
    <property type="entry name" value="SDR_fam"/>
</dbReference>
<dbReference type="InterPro" id="IPR036291">
    <property type="entry name" value="NAD(P)-bd_dom_sf"/>
</dbReference>
<evidence type="ECO:0000256" key="1">
    <source>
        <dbReference type="ARBA" id="ARBA00006484"/>
    </source>
</evidence>
<dbReference type="AlphaFoldDB" id="A0AAX4HTR3"/>
<sequence length="205" mass="21864">MKIVIVGATGTIGKRVTEFLSEGHEVITVGKTSGQFQVDIADPKSIRALFEKIGKFDALVSTTGDVAFVPLKDLTNDHWEVGIRNKFLGQVNLVQIGKEYINEGGSFTLTSGILSQTFIAAGTSATSINRAVEGFAQAAAAEIGRGIRINVVSPDLLEDSKAAFGSFFPGHYGVIGCRVAQAYMKSVLGIETGRIYKALNNDYVS</sequence>
<dbReference type="GO" id="GO:0016491">
    <property type="term" value="F:oxidoreductase activity"/>
    <property type="evidence" value="ECO:0007669"/>
    <property type="project" value="UniProtKB-KW"/>
</dbReference>
<organism evidence="3 4">
    <name type="scientific">Peredibacter starrii</name>
    <dbReference type="NCBI Taxonomy" id="28202"/>
    <lineage>
        <taxon>Bacteria</taxon>
        <taxon>Pseudomonadati</taxon>
        <taxon>Bdellovibrionota</taxon>
        <taxon>Bacteriovoracia</taxon>
        <taxon>Bacteriovoracales</taxon>
        <taxon>Bacteriovoracaceae</taxon>
        <taxon>Peredibacter</taxon>
    </lineage>
</organism>
<dbReference type="PRINTS" id="PR00081">
    <property type="entry name" value="GDHRDH"/>
</dbReference>
<dbReference type="RefSeq" id="WP_321398956.1">
    <property type="nucleotide sequence ID" value="NZ_CP139487.1"/>
</dbReference>
<dbReference type="NCBIfam" id="NF005754">
    <property type="entry name" value="PRK07578.1"/>
    <property type="match status" value="1"/>
</dbReference>
<evidence type="ECO:0000313" key="3">
    <source>
        <dbReference type="EMBL" id="WPU66590.1"/>
    </source>
</evidence>
<dbReference type="Proteomes" id="UP001324634">
    <property type="component" value="Chromosome"/>
</dbReference>
<keyword evidence="4" id="KW-1185">Reference proteome</keyword>
<dbReference type="SUPFAM" id="SSF51735">
    <property type="entry name" value="NAD(P)-binding Rossmann-fold domains"/>
    <property type="match status" value="1"/>
</dbReference>
<dbReference type="EMBL" id="CP139487">
    <property type="protein sequence ID" value="WPU66590.1"/>
    <property type="molecule type" value="Genomic_DNA"/>
</dbReference>
<evidence type="ECO:0000256" key="2">
    <source>
        <dbReference type="ARBA" id="ARBA00023002"/>
    </source>
</evidence>
<dbReference type="KEGG" id="psti:SOO65_07515"/>
<comment type="similarity">
    <text evidence="1">Belongs to the short-chain dehydrogenases/reductases (SDR) family.</text>
</comment>
<evidence type="ECO:0000313" key="4">
    <source>
        <dbReference type="Proteomes" id="UP001324634"/>
    </source>
</evidence>
<accession>A0AAX4HTR3</accession>
<dbReference type="Pfam" id="PF13561">
    <property type="entry name" value="adh_short_C2"/>
    <property type="match status" value="1"/>
</dbReference>
<dbReference type="PANTHER" id="PTHR43477:SF1">
    <property type="entry name" value="DIHYDROANTICAPSIN 7-DEHYDROGENASE"/>
    <property type="match status" value="1"/>
</dbReference>
<reference evidence="3 4" key="1">
    <citation type="submission" date="2023-11" db="EMBL/GenBank/DDBJ databases">
        <title>Peredibacter starrii A3.12.</title>
        <authorList>
            <person name="Mitchell R.J."/>
        </authorList>
    </citation>
    <scope>NUCLEOTIDE SEQUENCE [LARGE SCALE GENOMIC DNA]</scope>
    <source>
        <strain evidence="3 4">A3.12</strain>
    </source>
</reference>
<dbReference type="Gene3D" id="3.40.50.720">
    <property type="entry name" value="NAD(P)-binding Rossmann-like Domain"/>
    <property type="match status" value="1"/>
</dbReference>
<keyword evidence="2" id="KW-0560">Oxidoreductase</keyword>
<dbReference type="InterPro" id="IPR051122">
    <property type="entry name" value="SDR_DHRS6-like"/>
</dbReference>
<dbReference type="PANTHER" id="PTHR43477">
    <property type="entry name" value="DIHYDROANTICAPSIN 7-DEHYDROGENASE"/>
    <property type="match status" value="1"/>
</dbReference>
<dbReference type="CDD" id="cd11731">
    <property type="entry name" value="Lin1944_like_SDR_c"/>
    <property type="match status" value="1"/>
</dbReference>
<gene>
    <name evidence="3" type="ORF">SOO65_07515</name>
</gene>